<dbReference type="EMBL" id="JBHTCG010000015">
    <property type="protein sequence ID" value="MFC7384975.1"/>
    <property type="molecule type" value="Genomic_DNA"/>
</dbReference>
<proteinExistence type="predicted"/>
<accession>A0ABW2PAF3</accession>
<sequence length="52" mass="5627">MFAAIALLALMIITVAMFELTVNNRHLQARPPVDEPPLTEEAAQDAPNVPNA</sequence>
<dbReference type="RefSeq" id="WP_354839967.1">
    <property type="nucleotide sequence ID" value="NZ_JBHTCG010000015.1"/>
</dbReference>
<gene>
    <name evidence="2" type="ORF">ACFQSB_22375</name>
</gene>
<reference evidence="3" key="1">
    <citation type="journal article" date="2019" name="Int. J. Syst. Evol. Microbiol.">
        <title>The Global Catalogue of Microorganisms (GCM) 10K type strain sequencing project: providing services to taxonomists for standard genome sequencing and annotation.</title>
        <authorList>
            <consortium name="The Broad Institute Genomics Platform"/>
            <consortium name="The Broad Institute Genome Sequencing Center for Infectious Disease"/>
            <person name="Wu L."/>
            <person name="Ma J."/>
        </authorList>
    </citation>
    <scope>NUCLEOTIDE SEQUENCE [LARGE SCALE GENOMIC DNA]</scope>
    <source>
        <strain evidence="3">CECT 7649</strain>
    </source>
</reference>
<feature type="region of interest" description="Disordered" evidence="1">
    <location>
        <begin position="29"/>
        <end position="52"/>
    </location>
</feature>
<keyword evidence="3" id="KW-1185">Reference proteome</keyword>
<organism evidence="2 3">
    <name type="scientific">Sphaerisporangium rhizosphaerae</name>
    <dbReference type="NCBI Taxonomy" id="2269375"/>
    <lineage>
        <taxon>Bacteria</taxon>
        <taxon>Bacillati</taxon>
        <taxon>Actinomycetota</taxon>
        <taxon>Actinomycetes</taxon>
        <taxon>Streptosporangiales</taxon>
        <taxon>Streptosporangiaceae</taxon>
        <taxon>Sphaerisporangium</taxon>
    </lineage>
</organism>
<dbReference type="Proteomes" id="UP001596496">
    <property type="component" value="Unassembled WGS sequence"/>
</dbReference>
<evidence type="ECO:0000313" key="3">
    <source>
        <dbReference type="Proteomes" id="UP001596496"/>
    </source>
</evidence>
<name>A0ABW2PAF3_9ACTN</name>
<protein>
    <submittedName>
        <fullName evidence="2">Uncharacterized protein</fullName>
    </submittedName>
</protein>
<evidence type="ECO:0000313" key="2">
    <source>
        <dbReference type="EMBL" id="MFC7384975.1"/>
    </source>
</evidence>
<comment type="caution">
    <text evidence="2">The sequence shown here is derived from an EMBL/GenBank/DDBJ whole genome shotgun (WGS) entry which is preliminary data.</text>
</comment>
<evidence type="ECO:0000256" key="1">
    <source>
        <dbReference type="SAM" id="MobiDB-lite"/>
    </source>
</evidence>